<feature type="transmembrane region" description="Helical" evidence="5">
    <location>
        <begin position="327"/>
        <end position="348"/>
    </location>
</feature>
<dbReference type="InterPro" id="IPR051328">
    <property type="entry name" value="T7SS_ABC-Transporter"/>
</dbReference>
<dbReference type="HOGENOM" id="CLU_055422_0_0_9"/>
<feature type="transmembrane region" description="Helical" evidence="5">
    <location>
        <begin position="241"/>
        <end position="266"/>
    </location>
</feature>
<evidence type="ECO:0000313" key="7">
    <source>
        <dbReference type="EMBL" id="AFC30314.1"/>
    </source>
</evidence>
<evidence type="ECO:0000256" key="3">
    <source>
        <dbReference type="ARBA" id="ARBA00022989"/>
    </source>
</evidence>
<dbReference type="KEGG" id="pmq:PM3016_3481"/>
<gene>
    <name evidence="7" type="ORF">PM3016_3481</name>
</gene>
<keyword evidence="3 5" id="KW-1133">Transmembrane helix</keyword>
<keyword evidence="8" id="KW-1185">Reference proteome</keyword>
<evidence type="ECO:0000259" key="6">
    <source>
        <dbReference type="Pfam" id="PF12698"/>
    </source>
</evidence>
<reference evidence="7 8" key="1">
    <citation type="journal article" date="2012" name="J. Bacteriol.">
        <title>Complete Genome Sequence of Paenibacillus mucilaginosus 3016, a Bacterium Functional as Microbial Fertilizer.</title>
        <authorList>
            <person name="Ma M."/>
            <person name="Wang Z."/>
            <person name="Li L."/>
            <person name="Jiang X."/>
            <person name="Guan D."/>
            <person name="Cao F."/>
            <person name="Chen H."/>
            <person name="Wang X."/>
            <person name="Shen D."/>
            <person name="Du B."/>
            <person name="Li J."/>
        </authorList>
    </citation>
    <scope>NUCLEOTIDE SEQUENCE [LARGE SCALE GENOMIC DNA]</scope>
    <source>
        <strain evidence="7 8">3016</strain>
    </source>
</reference>
<accession>H6NLD2</accession>
<organism evidence="7 8">
    <name type="scientific">Paenibacillus mucilaginosus 3016</name>
    <dbReference type="NCBI Taxonomy" id="1116391"/>
    <lineage>
        <taxon>Bacteria</taxon>
        <taxon>Bacillati</taxon>
        <taxon>Bacillota</taxon>
        <taxon>Bacilli</taxon>
        <taxon>Bacillales</taxon>
        <taxon>Paenibacillaceae</taxon>
        <taxon>Paenibacillus</taxon>
    </lineage>
</organism>
<evidence type="ECO:0000256" key="2">
    <source>
        <dbReference type="ARBA" id="ARBA00022692"/>
    </source>
</evidence>
<dbReference type="Proteomes" id="UP000007523">
    <property type="component" value="Chromosome"/>
</dbReference>
<keyword evidence="4 5" id="KW-0472">Membrane</keyword>
<feature type="transmembrane region" description="Helical" evidence="5">
    <location>
        <begin position="172"/>
        <end position="194"/>
    </location>
</feature>
<dbReference type="RefSeq" id="WP_014370291.1">
    <property type="nucleotide sequence ID" value="NC_016935.1"/>
</dbReference>
<name>H6NLD2_9BACL</name>
<dbReference type="GO" id="GO:0140359">
    <property type="term" value="F:ABC-type transporter activity"/>
    <property type="evidence" value="ECO:0007669"/>
    <property type="project" value="InterPro"/>
</dbReference>
<protein>
    <recommendedName>
        <fullName evidence="6">ABC-2 type transporter transmembrane domain-containing protein</fullName>
    </recommendedName>
</protein>
<evidence type="ECO:0000256" key="1">
    <source>
        <dbReference type="ARBA" id="ARBA00004141"/>
    </source>
</evidence>
<evidence type="ECO:0000256" key="4">
    <source>
        <dbReference type="ARBA" id="ARBA00023136"/>
    </source>
</evidence>
<dbReference type="PANTHER" id="PTHR43077">
    <property type="entry name" value="TRANSPORT PERMEASE YVFS-RELATED"/>
    <property type="match status" value="1"/>
</dbReference>
<dbReference type="AlphaFoldDB" id="H6NLD2"/>
<comment type="subcellular location">
    <subcellularLocation>
        <location evidence="1">Membrane</location>
        <topology evidence="1">Multi-pass membrane protein</topology>
    </subcellularLocation>
</comment>
<evidence type="ECO:0000313" key="8">
    <source>
        <dbReference type="Proteomes" id="UP000007523"/>
    </source>
</evidence>
<feature type="domain" description="ABC-2 type transporter transmembrane" evidence="6">
    <location>
        <begin position="19"/>
        <end position="338"/>
    </location>
</feature>
<feature type="transmembrane region" description="Helical" evidence="5">
    <location>
        <begin position="273"/>
        <end position="298"/>
    </location>
</feature>
<dbReference type="Gene3D" id="3.40.1710.10">
    <property type="entry name" value="abc type-2 transporter like domain"/>
    <property type="match status" value="1"/>
</dbReference>
<keyword evidence="2 5" id="KW-0812">Transmembrane</keyword>
<feature type="transmembrane region" description="Helical" evidence="5">
    <location>
        <begin position="20"/>
        <end position="38"/>
    </location>
</feature>
<feature type="transmembrane region" description="Helical" evidence="5">
    <location>
        <begin position="214"/>
        <end position="235"/>
    </location>
</feature>
<dbReference type="Pfam" id="PF12698">
    <property type="entry name" value="ABC2_membrane_3"/>
    <property type="match status" value="1"/>
</dbReference>
<dbReference type="GO" id="GO:0016020">
    <property type="term" value="C:membrane"/>
    <property type="evidence" value="ECO:0007669"/>
    <property type="project" value="UniProtKB-SubCell"/>
</dbReference>
<dbReference type="STRING" id="1116391.PM3016_3481"/>
<sequence length="362" mass="39334">MELKSTVRSLLQLVPTRVGLVFAIFVPMIFTIIWMTGYSGAAERLDRLHIGLVNEDVQKGAAMAEYVAQHAPFQTEIEPSRQDALAKLNEGKTDMVIVIPADASAEAQERGSAKLTYYVNERNSELVKSVMEGMAGKLTAQLNTVVVPDAKPLPIQAEMVKMNGVSDFSTSMLPMILGFLPYIAVMTMNIQFNLASQILKRQHGRWRLFFARQLLLAAVTVVVPFVLAVICKLFLTVQGSFWQVWGFEMLVFAACIAVTQLAFVLFGNAGPLFNIFLIPIQLMTAGNIISASMLSPLYRHLGAFLPVPNGVQGAMNLVYGGGSLTDYAVSLGLITLAAWGLSVLRIALIKEAPAVVPVQSAA</sequence>
<evidence type="ECO:0000256" key="5">
    <source>
        <dbReference type="SAM" id="Phobius"/>
    </source>
</evidence>
<dbReference type="EMBL" id="CP003235">
    <property type="protein sequence ID" value="AFC30314.1"/>
    <property type="molecule type" value="Genomic_DNA"/>
</dbReference>
<dbReference type="InterPro" id="IPR013525">
    <property type="entry name" value="ABC2_TM"/>
</dbReference>
<proteinExistence type="predicted"/>
<dbReference type="PANTHER" id="PTHR43077:SF5">
    <property type="entry name" value="PHAGE INFECTION PROTEIN"/>
    <property type="match status" value="1"/>
</dbReference>